<dbReference type="ExpressionAtlas" id="A0A654F2L1">
    <property type="expression patterns" value="baseline and differential"/>
</dbReference>
<evidence type="ECO:0000313" key="3">
    <source>
        <dbReference type="EMBL" id="VYS55767.1"/>
    </source>
</evidence>
<dbReference type="AlphaFoldDB" id="A0A654F2L1"/>
<keyword evidence="2" id="KW-0812">Transmembrane</keyword>
<feature type="transmembrane region" description="Helical" evidence="2">
    <location>
        <begin position="558"/>
        <end position="578"/>
    </location>
</feature>
<dbReference type="EMBL" id="CACRSJ010000105">
    <property type="protein sequence ID" value="VYS55767.1"/>
    <property type="molecule type" value="Genomic_DNA"/>
</dbReference>
<protein>
    <submittedName>
        <fullName evidence="3">Uncharacterized protein</fullName>
    </submittedName>
</protein>
<evidence type="ECO:0000256" key="2">
    <source>
        <dbReference type="SAM" id="Phobius"/>
    </source>
</evidence>
<keyword evidence="2" id="KW-0472">Membrane</keyword>
<reference evidence="3 4" key="1">
    <citation type="submission" date="2019-11" db="EMBL/GenBank/DDBJ databases">
        <authorList>
            <person name="Jiao W.-B."/>
            <person name="Schneeberger K."/>
        </authorList>
    </citation>
    <scope>NUCLEOTIDE SEQUENCE [LARGE SCALE GENOMIC DNA]</scope>
    <source>
        <strain evidence="4">cv. An-1</strain>
    </source>
</reference>
<evidence type="ECO:0000256" key="1">
    <source>
        <dbReference type="SAM" id="MobiDB-lite"/>
    </source>
</evidence>
<feature type="compositionally biased region" description="Acidic residues" evidence="1">
    <location>
        <begin position="72"/>
        <end position="94"/>
    </location>
</feature>
<accession>A0A654F2L1</accession>
<proteinExistence type="predicted"/>
<organism evidence="3 4">
    <name type="scientific">Arabidopsis thaliana</name>
    <name type="common">Mouse-ear cress</name>
    <dbReference type="NCBI Taxonomy" id="3702"/>
    <lineage>
        <taxon>Eukaryota</taxon>
        <taxon>Viridiplantae</taxon>
        <taxon>Streptophyta</taxon>
        <taxon>Embryophyta</taxon>
        <taxon>Tracheophyta</taxon>
        <taxon>Spermatophyta</taxon>
        <taxon>Magnoliopsida</taxon>
        <taxon>eudicotyledons</taxon>
        <taxon>Gunneridae</taxon>
        <taxon>Pentapetalae</taxon>
        <taxon>rosids</taxon>
        <taxon>malvids</taxon>
        <taxon>Brassicales</taxon>
        <taxon>Brassicaceae</taxon>
        <taxon>Camelineae</taxon>
        <taxon>Arabidopsis</taxon>
    </lineage>
</organism>
<dbReference type="PANTHER" id="PTHR33645:SF2">
    <property type="entry name" value="FAMILY PROTEIN, PUTATIVE (DUF3754)-RELATED"/>
    <property type="match status" value="1"/>
</dbReference>
<dbReference type="PANTHER" id="PTHR33645">
    <property type="entry name" value="AMINOPEPTIDASE (DUF3754)"/>
    <property type="match status" value="1"/>
</dbReference>
<name>A0A654F2L1_ARATH</name>
<sequence>MLSLRNLTTSFVALPSRSKPSSSPSLRRRLVRCRLTEAATFSPIDVVSGESERAVGSLTELKNGGGWKVEDELPSAEDGGEGGVEDDDSEEEEGISSIHVPREKYINVSKSDLVNGIVTKLLDSQDGGDADIFLLLSSCLDSILHAEHKRILEQMRADFVATQSLEEEELKNSEPRSVNGYEGLSFPLADGFDIWNFLISSGKHAKKRSAESVMAATRFQRSFIQLLDNAGFEELSARDLALTSALNTDYLLTLPVYVDWKKASESNAIVFRRGFATEKEKGLLLVEKLDYIQSKVLQVIFSTIAKPLRKVGKLINKALSEASQTQEIQDLSEGMKVWLKDLSLFKESYLDQTSDNFLKDGFLPDSVLPMQLAAQRAVSRYEGLLTPVGPRAKLFRKLLGWIGFISRDYETPSQLANDSSSSEPYLRPIFLSRMTLADIWKPASKKACGNDVWKRIKTSISILLSPSTLQEPAFEELILLYTKDASEKDDKNKDETRSSLQLEIFERIPIPDLPVIFPHKKLYFRIIDTVRLDIASILGLTAYFVNYKFENISSSPSAFFLDVIAVTALVIYATRVVLGYKQTWDRYQLLVNKTLYEKTLASGFGSVHFLLDASEQQQYKEAILTYAIILQAGKNQNMSYKGVGDRCERFMYDTFKIKVEMRVEKAISTLVRLGLVTETLVDSNTKLQAVPCPQAYISLKELWSSLLG</sequence>
<feature type="region of interest" description="Disordered" evidence="1">
    <location>
        <begin position="65"/>
        <end position="95"/>
    </location>
</feature>
<evidence type="ECO:0000313" key="4">
    <source>
        <dbReference type="Proteomes" id="UP000426265"/>
    </source>
</evidence>
<dbReference type="Proteomes" id="UP000426265">
    <property type="component" value="Unassembled WGS sequence"/>
</dbReference>
<gene>
    <name evidence="3" type="ORF">AN1_LOCUS11221</name>
</gene>
<dbReference type="InterPro" id="IPR022227">
    <property type="entry name" value="DUF3754"/>
</dbReference>
<keyword evidence="2" id="KW-1133">Transmembrane helix</keyword>
<dbReference type="Pfam" id="PF12576">
    <property type="entry name" value="DUF3754"/>
    <property type="match status" value="1"/>
</dbReference>